<feature type="transmembrane region" description="Helical" evidence="17">
    <location>
        <begin position="292"/>
        <end position="310"/>
    </location>
</feature>
<comment type="subcellular location">
    <subcellularLocation>
        <location evidence="3">Endoplasmic reticulum</location>
    </subcellularLocation>
    <subcellularLocation>
        <location evidence="2">Membrane</location>
        <topology evidence="2">Multi-pass membrane protein</topology>
    </subcellularLocation>
</comment>
<evidence type="ECO:0000313" key="20">
    <source>
        <dbReference type="RefSeq" id="XP_028036893.1"/>
    </source>
</evidence>
<feature type="transmembrane region" description="Helical" evidence="17">
    <location>
        <begin position="9"/>
        <end position="27"/>
    </location>
</feature>
<evidence type="ECO:0000256" key="15">
    <source>
        <dbReference type="ARBA" id="ARBA00045102"/>
    </source>
</evidence>
<protein>
    <recommendedName>
        <fullName evidence="6">dolichyl-phosphate-mannose--protein mannosyltransferase</fullName>
        <ecNumber evidence="6">2.4.1.109</ecNumber>
    </recommendedName>
</protein>
<keyword evidence="10 16" id="KW-0802">TPR repeat</keyword>
<evidence type="ECO:0000256" key="2">
    <source>
        <dbReference type="ARBA" id="ARBA00004141"/>
    </source>
</evidence>
<keyword evidence="19" id="KW-1185">Reference proteome</keyword>
<feature type="domain" description="DUF1736" evidence="18">
    <location>
        <begin position="268"/>
        <end position="338"/>
    </location>
</feature>
<evidence type="ECO:0000256" key="5">
    <source>
        <dbReference type="ARBA" id="ARBA00007882"/>
    </source>
</evidence>
<accession>A0A6J2K5K1</accession>
<evidence type="ECO:0000256" key="11">
    <source>
        <dbReference type="ARBA" id="ARBA00022824"/>
    </source>
</evidence>
<dbReference type="InterPro" id="IPR013618">
    <property type="entry name" value="TMTC_DUF1736"/>
</dbReference>
<gene>
    <name evidence="20" type="primary">LOC114247990</name>
</gene>
<evidence type="ECO:0000256" key="3">
    <source>
        <dbReference type="ARBA" id="ARBA00004240"/>
    </source>
</evidence>
<evidence type="ECO:0000256" key="16">
    <source>
        <dbReference type="PROSITE-ProRule" id="PRU00339"/>
    </source>
</evidence>
<feature type="repeat" description="TPR" evidence="16">
    <location>
        <begin position="666"/>
        <end position="699"/>
    </location>
</feature>
<feature type="transmembrane region" description="Helical" evidence="17">
    <location>
        <begin position="179"/>
        <end position="198"/>
    </location>
</feature>
<feature type="transmembrane region" description="Helical" evidence="17">
    <location>
        <begin position="417"/>
        <end position="433"/>
    </location>
</feature>
<name>A0A6J2K5K1_BOMMA</name>
<dbReference type="GO" id="GO:0016020">
    <property type="term" value="C:membrane"/>
    <property type="evidence" value="ECO:0007669"/>
    <property type="project" value="UniProtKB-SubCell"/>
</dbReference>
<organism evidence="19 20">
    <name type="scientific">Bombyx mandarina</name>
    <name type="common">Wild silk moth</name>
    <name type="synonym">Wild silkworm</name>
    <dbReference type="NCBI Taxonomy" id="7092"/>
    <lineage>
        <taxon>Eukaryota</taxon>
        <taxon>Metazoa</taxon>
        <taxon>Ecdysozoa</taxon>
        <taxon>Arthropoda</taxon>
        <taxon>Hexapoda</taxon>
        <taxon>Insecta</taxon>
        <taxon>Pterygota</taxon>
        <taxon>Neoptera</taxon>
        <taxon>Endopterygota</taxon>
        <taxon>Lepidoptera</taxon>
        <taxon>Glossata</taxon>
        <taxon>Ditrysia</taxon>
        <taxon>Bombycoidea</taxon>
        <taxon>Bombycidae</taxon>
        <taxon>Bombycinae</taxon>
        <taxon>Bombyx</taxon>
    </lineage>
</organism>
<dbReference type="Pfam" id="PF00515">
    <property type="entry name" value="TPR_1"/>
    <property type="match status" value="2"/>
</dbReference>
<reference evidence="20" key="1">
    <citation type="submission" date="2025-08" db="UniProtKB">
        <authorList>
            <consortium name="RefSeq"/>
        </authorList>
    </citation>
    <scope>IDENTIFICATION</scope>
    <source>
        <tissue evidence="20">Silk gland</tissue>
    </source>
</reference>
<keyword evidence="9" id="KW-0677">Repeat</keyword>
<dbReference type="SUPFAM" id="SSF48452">
    <property type="entry name" value="TPR-like"/>
    <property type="match status" value="1"/>
</dbReference>
<dbReference type="InterPro" id="IPR052346">
    <property type="entry name" value="O-mannosyl-transferase_TMTC"/>
</dbReference>
<evidence type="ECO:0000256" key="8">
    <source>
        <dbReference type="ARBA" id="ARBA00022692"/>
    </source>
</evidence>
<dbReference type="AlphaFoldDB" id="A0A6J2K5K1"/>
<evidence type="ECO:0000259" key="18">
    <source>
        <dbReference type="Pfam" id="PF08409"/>
    </source>
</evidence>
<dbReference type="KEGG" id="bman:114247990"/>
<dbReference type="GO" id="GO:0030968">
    <property type="term" value="P:endoplasmic reticulum unfolded protein response"/>
    <property type="evidence" value="ECO:0007669"/>
    <property type="project" value="TreeGrafter"/>
</dbReference>
<comment type="similarity">
    <text evidence="5">Belongs to the TMTC family.</text>
</comment>
<dbReference type="Proteomes" id="UP000504629">
    <property type="component" value="Unplaced"/>
</dbReference>
<evidence type="ECO:0000256" key="14">
    <source>
        <dbReference type="ARBA" id="ARBA00045085"/>
    </source>
</evidence>
<dbReference type="RefSeq" id="XP_028036893.1">
    <property type="nucleotide sequence ID" value="XM_028181092.1"/>
</dbReference>
<dbReference type="GO" id="GO:0005783">
    <property type="term" value="C:endoplasmic reticulum"/>
    <property type="evidence" value="ECO:0007669"/>
    <property type="project" value="UniProtKB-SubCell"/>
</dbReference>
<proteinExistence type="inferred from homology"/>
<dbReference type="Gene3D" id="1.25.40.10">
    <property type="entry name" value="Tetratricopeptide repeat domain"/>
    <property type="match status" value="3"/>
</dbReference>
<evidence type="ECO:0000313" key="19">
    <source>
        <dbReference type="Proteomes" id="UP000504629"/>
    </source>
</evidence>
<keyword evidence="7" id="KW-0808">Transferase</keyword>
<comment type="catalytic activity">
    <reaction evidence="14">
        <text>a di-trans,poly-cis-dolichyl beta-D-mannosyl phosphate + L-threonyl-[protein] = 3-O-(alpha-D-mannosyl)-L-threonyl-[protein] + a di-trans,poly-cis-dolichyl phosphate + H(+)</text>
        <dbReference type="Rhea" id="RHEA:53396"/>
        <dbReference type="Rhea" id="RHEA-COMP:11060"/>
        <dbReference type="Rhea" id="RHEA-COMP:13547"/>
        <dbReference type="Rhea" id="RHEA-COMP:19498"/>
        <dbReference type="Rhea" id="RHEA-COMP:19501"/>
        <dbReference type="ChEBI" id="CHEBI:15378"/>
        <dbReference type="ChEBI" id="CHEBI:30013"/>
        <dbReference type="ChEBI" id="CHEBI:57683"/>
        <dbReference type="ChEBI" id="CHEBI:58211"/>
        <dbReference type="ChEBI" id="CHEBI:137323"/>
        <dbReference type="EC" id="2.4.1.109"/>
    </reaction>
</comment>
<sequence>MSQFPNQTLFKLCIIICAATLPFLFTINGDFVFDDSVAITKNKDVTSKSWLDCFYNDFWGTEIKSDLSHKSYRPLTILTFRINYFMSGERLIAIHFKITNLICHIWGCIVLWIFLRTVLNIQNEGFYETSFLTTLLFAVHPIHVEAVSGIVGRADVMASNIFLLAFLVYHFSQSKSKSIWKHLILLTTIILSGISMLFKENGITVLGFCLVYEIMNKMKFMKLKKSTTGNFVINNRFVNLELDSILRILIILSGAILLLSGRWLIMGGSYPEFKPVDNPAAFVENYYTRVKTYNYIYFLNILLLIWPHWLCYDWSMGCIPLLENNMDFRTIFIFIMYIYGGLLIKSLFNNKNHSTTKRSLIIGVSLMILPFLPAANIVRPVGFVIAERILYISSSGYCLLIVIGYKKICKKVNSVKCKVLSAMFLFLLIIYGMRSFQRSGDWQNEYKLFTSGLSVCPLNAKIHYNVAKVADSEQHIEWALMEYKESIRLNPTYYQAMNNLGNLLKTLKRFDEAEYYLREAIKQKNDYPATWMNLGIVLANKKRYRESEMAYKTAIQHRRKYPDCYYNLGNLYLELNDTNAASECWLQAISLNSKHNLAWTNLLALLDNTGQTDKALKIIPRALNELPDSGSVNFAVANIYGKIELYVQAEKYFKIAIKLFGKRVQALHFSNLGVLYHRWKKYSLAKEMYSKAIELDPLFTSAQKNLKTLKRLN</sequence>
<comment type="catalytic activity">
    <reaction evidence="15">
        <text>a di-trans,poly-cis-dolichyl beta-D-mannosyl phosphate + L-seryl-[protein] = 3-O-(alpha-D-mannosyl)-L-seryl-[protein] + a di-trans,poly-cis-dolichyl phosphate + H(+)</text>
        <dbReference type="Rhea" id="RHEA:17377"/>
        <dbReference type="Rhea" id="RHEA-COMP:9863"/>
        <dbReference type="Rhea" id="RHEA-COMP:13546"/>
        <dbReference type="Rhea" id="RHEA-COMP:19498"/>
        <dbReference type="Rhea" id="RHEA-COMP:19501"/>
        <dbReference type="ChEBI" id="CHEBI:15378"/>
        <dbReference type="ChEBI" id="CHEBI:29999"/>
        <dbReference type="ChEBI" id="CHEBI:57683"/>
        <dbReference type="ChEBI" id="CHEBI:58211"/>
        <dbReference type="ChEBI" id="CHEBI:137321"/>
        <dbReference type="EC" id="2.4.1.109"/>
    </reaction>
</comment>
<evidence type="ECO:0000256" key="7">
    <source>
        <dbReference type="ARBA" id="ARBA00022679"/>
    </source>
</evidence>
<dbReference type="PROSITE" id="PS50005">
    <property type="entry name" value="TPR"/>
    <property type="match status" value="2"/>
</dbReference>
<feature type="transmembrane region" description="Helical" evidence="17">
    <location>
        <begin position="389"/>
        <end position="405"/>
    </location>
</feature>
<keyword evidence="8 17" id="KW-0812">Transmembrane</keyword>
<evidence type="ECO:0000256" key="1">
    <source>
        <dbReference type="ARBA" id="ARBA00003582"/>
    </source>
</evidence>
<feature type="transmembrane region" description="Helical" evidence="17">
    <location>
        <begin position="360"/>
        <end position="377"/>
    </location>
</feature>
<evidence type="ECO:0000256" key="4">
    <source>
        <dbReference type="ARBA" id="ARBA00004922"/>
    </source>
</evidence>
<dbReference type="PANTHER" id="PTHR44227:SF3">
    <property type="entry name" value="PROTEIN O-MANNOSYL-TRANSFERASE TMTC4"/>
    <property type="match status" value="1"/>
</dbReference>
<evidence type="ECO:0000256" key="6">
    <source>
        <dbReference type="ARBA" id="ARBA00012839"/>
    </source>
</evidence>
<feature type="transmembrane region" description="Helical" evidence="17">
    <location>
        <begin position="126"/>
        <end position="144"/>
    </location>
</feature>
<evidence type="ECO:0000256" key="17">
    <source>
        <dbReference type="SAM" id="Phobius"/>
    </source>
</evidence>
<comment type="pathway">
    <text evidence="4">Protein modification; protein glycosylation.</text>
</comment>
<evidence type="ECO:0000256" key="9">
    <source>
        <dbReference type="ARBA" id="ARBA00022737"/>
    </source>
</evidence>
<evidence type="ECO:0000256" key="13">
    <source>
        <dbReference type="ARBA" id="ARBA00023136"/>
    </source>
</evidence>
<dbReference type="Pfam" id="PF08409">
    <property type="entry name" value="TMTC_DUF1736"/>
    <property type="match status" value="1"/>
</dbReference>
<dbReference type="SMART" id="SM00028">
    <property type="entry name" value="TPR"/>
    <property type="match status" value="7"/>
</dbReference>
<keyword evidence="11" id="KW-0256">Endoplasmic reticulum</keyword>
<feature type="transmembrane region" description="Helical" evidence="17">
    <location>
        <begin position="92"/>
        <end position="114"/>
    </location>
</feature>
<dbReference type="UniPathway" id="UPA00378"/>
<dbReference type="InterPro" id="IPR019734">
    <property type="entry name" value="TPR_rpt"/>
</dbReference>
<dbReference type="GeneID" id="114247990"/>
<keyword evidence="12 17" id="KW-1133">Transmembrane helix</keyword>
<keyword evidence="13 17" id="KW-0472">Membrane</keyword>
<feature type="transmembrane region" description="Helical" evidence="17">
    <location>
        <begin position="150"/>
        <end position="172"/>
    </location>
</feature>
<dbReference type="Pfam" id="PF13374">
    <property type="entry name" value="TPR_10"/>
    <property type="match status" value="1"/>
</dbReference>
<dbReference type="OrthoDB" id="19588at2759"/>
<dbReference type="EC" id="2.4.1.109" evidence="6"/>
<dbReference type="InterPro" id="IPR011990">
    <property type="entry name" value="TPR-like_helical_dom_sf"/>
</dbReference>
<feature type="transmembrane region" description="Helical" evidence="17">
    <location>
        <begin position="330"/>
        <end position="348"/>
    </location>
</feature>
<feature type="repeat" description="TPR" evidence="16">
    <location>
        <begin position="562"/>
        <end position="595"/>
    </location>
</feature>
<dbReference type="PANTHER" id="PTHR44227">
    <property type="match status" value="1"/>
</dbReference>
<comment type="function">
    <text evidence="1">Transfers mannosyl residues to the hydroxyl group of serine or threonine residues.</text>
</comment>
<evidence type="ECO:0000256" key="10">
    <source>
        <dbReference type="ARBA" id="ARBA00022803"/>
    </source>
</evidence>
<dbReference type="GO" id="GO:0004169">
    <property type="term" value="F:dolichyl-phosphate-mannose-protein mannosyltransferase activity"/>
    <property type="evidence" value="ECO:0007669"/>
    <property type="project" value="UniProtKB-EC"/>
</dbReference>
<evidence type="ECO:0000256" key="12">
    <source>
        <dbReference type="ARBA" id="ARBA00022989"/>
    </source>
</evidence>
<feature type="transmembrane region" description="Helical" evidence="17">
    <location>
        <begin position="245"/>
        <end position="265"/>
    </location>
</feature>